<dbReference type="GO" id="GO:0005524">
    <property type="term" value="F:ATP binding"/>
    <property type="evidence" value="ECO:0007669"/>
    <property type="project" value="UniProtKB-KW"/>
</dbReference>
<dbReference type="InterPro" id="IPR017871">
    <property type="entry name" value="ABC_transporter-like_CS"/>
</dbReference>
<feature type="transmembrane region" description="Helical" evidence="8">
    <location>
        <begin position="361"/>
        <end position="379"/>
    </location>
</feature>
<dbReference type="InterPro" id="IPR013525">
    <property type="entry name" value="ABC2_TM"/>
</dbReference>
<accession>A0AAV5INW2</accession>
<dbReference type="Pfam" id="PF00005">
    <property type="entry name" value="ABC_tran"/>
    <property type="match status" value="1"/>
</dbReference>
<comment type="subcellular location">
    <subcellularLocation>
        <location evidence="1">Membrane</location>
        <topology evidence="1">Multi-pass membrane protein</topology>
    </subcellularLocation>
</comment>
<evidence type="ECO:0000313" key="11">
    <source>
        <dbReference type="Proteomes" id="UP001054252"/>
    </source>
</evidence>
<dbReference type="InterPro" id="IPR003439">
    <property type="entry name" value="ABC_transporter-like_ATP-bd"/>
</dbReference>
<dbReference type="InterPro" id="IPR003593">
    <property type="entry name" value="AAA+_ATPase"/>
</dbReference>
<evidence type="ECO:0000256" key="6">
    <source>
        <dbReference type="ARBA" id="ARBA00022989"/>
    </source>
</evidence>
<evidence type="ECO:0000256" key="8">
    <source>
        <dbReference type="SAM" id="Phobius"/>
    </source>
</evidence>
<dbReference type="GO" id="GO:0140359">
    <property type="term" value="F:ABC-type transporter activity"/>
    <property type="evidence" value="ECO:0007669"/>
    <property type="project" value="InterPro"/>
</dbReference>
<evidence type="ECO:0000256" key="1">
    <source>
        <dbReference type="ARBA" id="ARBA00004141"/>
    </source>
</evidence>
<proteinExistence type="predicted"/>
<protein>
    <recommendedName>
        <fullName evidence="9">ABC transporter domain-containing protein</fullName>
    </recommendedName>
</protein>
<dbReference type="PROSITE" id="PS50893">
    <property type="entry name" value="ABC_TRANSPORTER_2"/>
    <property type="match status" value="1"/>
</dbReference>
<evidence type="ECO:0000259" key="9">
    <source>
        <dbReference type="PROSITE" id="PS50893"/>
    </source>
</evidence>
<dbReference type="EMBL" id="BPVZ01000018">
    <property type="protein sequence ID" value="GKV02080.1"/>
    <property type="molecule type" value="Genomic_DNA"/>
</dbReference>
<reference evidence="10 11" key="1">
    <citation type="journal article" date="2021" name="Commun. Biol.">
        <title>The genome of Shorea leprosula (Dipterocarpaceae) highlights the ecological relevance of drought in aseasonal tropical rainforests.</title>
        <authorList>
            <person name="Ng K.K.S."/>
            <person name="Kobayashi M.J."/>
            <person name="Fawcett J.A."/>
            <person name="Hatakeyama M."/>
            <person name="Paape T."/>
            <person name="Ng C.H."/>
            <person name="Ang C.C."/>
            <person name="Tnah L.H."/>
            <person name="Lee C.T."/>
            <person name="Nishiyama T."/>
            <person name="Sese J."/>
            <person name="O'Brien M.J."/>
            <person name="Copetti D."/>
            <person name="Mohd Noor M.I."/>
            <person name="Ong R.C."/>
            <person name="Putra M."/>
            <person name="Sireger I.Z."/>
            <person name="Indrioko S."/>
            <person name="Kosugi Y."/>
            <person name="Izuno A."/>
            <person name="Isagi Y."/>
            <person name="Lee S.L."/>
            <person name="Shimizu K.K."/>
        </authorList>
    </citation>
    <scope>NUCLEOTIDE SEQUENCE [LARGE SCALE GENOMIC DNA]</scope>
    <source>
        <strain evidence="10">214</strain>
    </source>
</reference>
<gene>
    <name evidence="10" type="ORF">SLEP1_g14561</name>
</gene>
<dbReference type="InterPro" id="IPR050352">
    <property type="entry name" value="ABCG_transporters"/>
</dbReference>
<keyword evidence="11" id="KW-1185">Reference proteome</keyword>
<evidence type="ECO:0000313" key="10">
    <source>
        <dbReference type="EMBL" id="GKV02080.1"/>
    </source>
</evidence>
<dbReference type="GO" id="GO:0016887">
    <property type="term" value="F:ATP hydrolysis activity"/>
    <property type="evidence" value="ECO:0007669"/>
    <property type="project" value="InterPro"/>
</dbReference>
<keyword evidence="4" id="KW-0547">Nucleotide-binding</keyword>
<evidence type="ECO:0000256" key="5">
    <source>
        <dbReference type="ARBA" id="ARBA00022840"/>
    </source>
</evidence>
<keyword evidence="7 8" id="KW-0472">Membrane</keyword>
<dbReference type="Gene3D" id="3.40.50.300">
    <property type="entry name" value="P-loop containing nucleotide triphosphate hydrolases"/>
    <property type="match status" value="1"/>
</dbReference>
<dbReference type="InterPro" id="IPR027417">
    <property type="entry name" value="P-loop_NTPase"/>
</dbReference>
<keyword evidence="6 8" id="KW-1133">Transmembrane helix</keyword>
<organism evidence="10 11">
    <name type="scientific">Rubroshorea leprosula</name>
    <dbReference type="NCBI Taxonomy" id="152421"/>
    <lineage>
        <taxon>Eukaryota</taxon>
        <taxon>Viridiplantae</taxon>
        <taxon>Streptophyta</taxon>
        <taxon>Embryophyta</taxon>
        <taxon>Tracheophyta</taxon>
        <taxon>Spermatophyta</taxon>
        <taxon>Magnoliopsida</taxon>
        <taxon>eudicotyledons</taxon>
        <taxon>Gunneridae</taxon>
        <taxon>Pentapetalae</taxon>
        <taxon>rosids</taxon>
        <taxon>malvids</taxon>
        <taxon>Malvales</taxon>
        <taxon>Dipterocarpaceae</taxon>
        <taxon>Rubroshorea</taxon>
    </lineage>
</organism>
<keyword evidence="5" id="KW-0067">ATP-binding</keyword>
<dbReference type="SMART" id="SM00382">
    <property type="entry name" value="AAA"/>
    <property type="match status" value="1"/>
</dbReference>
<feature type="transmembrane region" description="Helical" evidence="8">
    <location>
        <begin position="434"/>
        <end position="458"/>
    </location>
</feature>
<dbReference type="PANTHER" id="PTHR48041">
    <property type="entry name" value="ABC TRANSPORTER G FAMILY MEMBER 28"/>
    <property type="match status" value="1"/>
</dbReference>
<dbReference type="Pfam" id="PF01061">
    <property type="entry name" value="ABC2_membrane"/>
    <property type="match status" value="1"/>
</dbReference>
<keyword evidence="3 8" id="KW-0812">Transmembrane</keyword>
<comment type="caution">
    <text evidence="10">The sequence shown here is derived from an EMBL/GenBank/DDBJ whole genome shotgun (WGS) entry which is preliminary data.</text>
</comment>
<dbReference type="GO" id="GO:0016020">
    <property type="term" value="C:membrane"/>
    <property type="evidence" value="ECO:0007669"/>
    <property type="project" value="UniProtKB-SubCell"/>
</dbReference>
<name>A0AAV5INW2_9ROSI</name>
<keyword evidence="2" id="KW-0813">Transport</keyword>
<feature type="transmembrane region" description="Helical" evidence="8">
    <location>
        <begin position="588"/>
        <end position="608"/>
    </location>
</feature>
<dbReference type="SUPFAM" id="SSF52540">
    <property type="entry name" value="P-loop containing nucleoside triphosphate hydrolases"/>
    <property type="match status" value="1"/>
</dbReference>
<dbReference type="PANTHER" id="PTHR48041:SF53">
    <property type="entry name" value="ABC TRANSPORTER G FAMILY MEMBER 10"/>
    <property type="match status" value="1"/>
</dbReference>
<feature type="transmembrane region" description="Helical" evidence="8">
    <location>
        <begin position="497"/>
        <end position="519"/>
    </location>
</feature>
<dbReference type="AlphaFoldDB" id="A0AAV5INW2"/>
<sequence>MELPVKAPVSGDRKASSYKLETKNLCYRLCSKFGGHFSGVSCGWTSKGAPKFILNGVTCEARPGEITAIAGPSGAGKTTLLEILAGKISPQKVVGQVLVNGRPIDAKSFRRVSGYVTQDDALFPLLTVEETLMYSAFLRLPEGRREAMSRVKVLMRELGLEHVAGSRIGEGSNCGISGGERRRVSIGVDLVHDPAVILIDEPTSGLDSASALHIVTLLKSMVVKQGKTIVLTIHQPGFRILELFDRIVLLSNGFDVHNGSLNLLEERLKLSEHRIPPRVNVLEFAIDVIQTLALQKSESLHNQYFQGKKIIEGCTMRVGHNINPEKKLLLYPNSQVEEVLILGQRFCSNIFRTKQLFATRVIQALVAGLVLGTIYFNVGSDKGRIALQTRIGFFAFSLTFLLSSTTEVLPIFLQERRILMRETSRGAYRVSSYVLANTIIFLPFLLLVGLLFSTPVYWLVGLRRESHGFLYFYLVVWMVLLMSNSFVACFSALVPNFIMGNSVIAGLMGSFFLFSGYFISKDNIPTYWIFMHYLSLFKYPFECFMINEFGGQQGTRRCIDFQNGECSLYGNGLLWQQDIKESQKWSNLAVMLGFIIGYRVLCLLILSYRCHRTRN</sequence>
<dbReference type="FunFam" id="3.40.50.300:FF:001479">
    <property type="entry name" value="ABC transporter G family member 10"/>
    <property type="match status" value="1"/>
</dbReference>
<feature type="transmembrane region" description="Helical" evidence="8">
    <location>
        <begin position="470"/>
        <end position="490"/>
    </location>
</feature>
<feature type="domain" description="ABC transporter" evidence="9">
    <location>
        <begin position="20"/>
        <end position="277"/>
    </location>
</feature>
<dbReference type="PROSITE" id="PS00211">
    <property type="entry name" value="ABC_TRANSPORTER_1"/>
    <property type="match status" value="1"/>
</dbReference>
<evidence type="ECO:0000256" key="4">
    <source>
        <dbReference type="ARBA" id="ARBA00022741"/>
    </source>
</evidence>
<dbReference type="Proteomes" id="UP001054252">
    <property type="component" value="Unassembled WGS sequence"/>
</dbReference>
<evidence type="ECO:0000256" key="3">
    <source>
        <dbReference type="ARBA" id="ARBA00022692"/>
    </source>
</evidence>
<feature type="transmembrane region" description="Helical" evidence="8">
    <location>
        <begin position="391"/>
        <end position="413"/>
    </location>
</feature>
<evidence type="ECO:0000256" key="2">
    <source>
        <dbReference type="ARBA" id="ARBA00022448"/>
    </source>
</evidence>
<dbReference type="CDD" id="cd03213">
    <property type="entry name" value="ABCG_EPDR"/>
    <property type="match status" value="1"/>
</dbReference>
<evidence type="ECO:0000256" key="7">
    <source>
        <dbReference type="ARBA" id="ARBA00023136"/>
    </source>
</evidence>